<evidence type="ECO:0000256" key="12">
    <source>
        <dbReference type="ARBA" id="ARBA00022801"/>
    </source>
</evidence>
<evidence type="ECO:0000256" key="3">
    <source>
        <dbReference type="ARBA" id="ARBA00004496"/>
    </source>
</evidence>
<dbReference type="Proteomes" id="UP001044222">
    <property type="component" value="Unassembled WGS sequence"/>
</dbReference>
<evidence type="ECO:0000256" key="13">
    <source>
        <dbReference type="ARBA" id="ARBA00022833"/>
    </source>
</evidence>
<keyword evidence="8" id="KW-0963">Cytoplasm</keyword>
<evidence type="ECO:0000256" key="15">
    <source>
        <dbReference type="ARBA" id="ARBA00023242"/>
    </source>
</evidence>
<keyword evidence="20" id="KW-0175">Coiled coil</keyword>
<keyword evidence="14" id="KW-0007">Acetylation</keyword>
<organism evidence="22 23">
    <name type="scientific">Anguilla anguilla</name>
    <name type="common">European freshwater eel</name>
    <name type="synonym">Muraena anguilla</name>
    <dbReference type="NCBI Taxonomy" id="7936"/>
    <lineage>
        <taxon>Eukaryota</taxon>
        <taxon>Metazoa</taxon>
        <taxon>Chordata</taxon>
        <taxon>Craniata</taxon>
        <taxon>Vertebrata</taxon>
        <taxon>Euteleostomi</taxon>
        <taxon>Actinopterygii</taxon>
        <taxon>Neopterygii</taxon>
        <taxon>Teleostei</taxon>
        <taxon>Anguilliformes</taxon>
        <taxon>Anguillidae</taxon>
        <taxon>Anguilla</taxon>
    </lineage>
</organism>
<dbReference type="SMART" id="SM00355">
    <property type="entry name" value="ZnF_C2H2"/>
    <property type="match status" value="4"/>
</dbReference>
<evidence type="ECO:0000256" key="20">
    <source>
        <dbReference type="SAM" id="Coils"/>
    </source>
</evidence>
<dbReference type="InterPro" id="IPR050688">
    <property type="entry name" value="Zinc_finger/UBP_domain"/>
</dbReference>
<evidence type="ECO:0000256" key="7">
    <source>
        <dbReference type="ARBA" id="ARBA00021993"/>
    </source>
</evidence>
<comment type="subcellular location">
    <subcellularLocation>
        <location evidence="3">Cytoplasm</location>
    </subcellularLocation>
    <subcellularLocation>
        <location evidence="2">Nucleus</location>
    </subcellularLocation>
</comment>
<keyword evidence="11 19" id="KW-0863">Zinc-finger</keyword>
<feature type="domain" description="C2H2-type" evidence="21">
    <location>
        <begin position="223"/>
        <end position="250"/>
    </location>
</feature>
<evidence type="ECO:0000256" key="19">
    <source>
        <dbReference type="PROSITE-ProRule" id="PRU00042"/>
    </source>
</evidence>
<dbReference type="PANTHER" id="PTHR24403:SF82">
    <property type="entry name" value="ZINC FINGER-CONTAINING UBIQUITIN PEPTIDASE 1"/>
    <property type="match status" value="1"/>
</dbReference>
<comment type="caution">
    <text evidence="22">The sequence shown here is derived from an EMBL/GenBank/DDBJ whole genome shotgun (WGS) entry which is preliminary data.</text>
</comment>
<sequence length="642" mass="70609">MAAMLTCEICGEDVPSEAEMRSHLLLSHLEAQVRCPLCSLAGVSYDELQLHINTAHAEGGALLQWKCTSIGTGQTGAGPDLKCSLVISNKGARGASSCNGATNMDRSNRVACAAVSDDTANEECSVRVAGNGASGGLSNEGSSDRVASEGISDKAADWQPGVCPGYRPSPRAVCLSHQNKTRVNGHACTPQGDSVCTRNSGADQEPVKTKHKRLSSPRKEKLLPCPMCSLVFSDCFILQEHVELHLQEKDVIEGDRAQGHKCPLCSLSCSDSSSLQLHVELHLEAGTESTRSDLQLARRLQQEEDERRKAEEAKREAEEFKKLQKQFGLDGRGGYRRQIERNMEKAVSRGHMVPAEFHRKRAEVMESLASGVDDGRTRTSGLMAALYEYYQREGSDTAHVWLSSETDHYSSSDGDRGWGCGYRNFQMLLSSLHKMEVYKGCFTDGTVPSIPRVQALLEEAWKQGVDPQGASHFSRKLQGSSAWIGATEIYSLFTSFGVRARIVDFHQPTGSGNTHPRLFEWVKRYFSTSACRGARLPPRVMQTMQPPIYLQHQGHSRSIVGVEQRKNGSLCLLIFDPGCPPGDMRRLLARDVTGTGLRHLRKHPGGLKHTQYQIVAVDGVLSPEEKQTRIVNSRNLRAERVP</sequence>
<dbReference type="EMBL" id="JAFIRN010000001">
    <property type="protein sequence ID" value="KAG5856919.1"/>
    <property type="molecule type" value="Genomic_DNA"/>
</dbReference>
<dbReference type="GO" id="GO:0005634">
    <property type="term" value="C:nucleus"/>
    <property type="evidence" value="ECO:0007669"/>
    <property type="project" value="UniProtKB-SubCell"/>
</dbReference>
<evidence type="ECO:0000256" key="4">
    <source>
        <dbReference type="ARBA" id="ARBA00010469"/>
    </source>
</evidence>
<proteinExistence type="inferred from homology"/>
<dbReference type="EC" id="3.4.19.12" evidence="6"/>
<evidence type="ECO:0000313" key="23">
    <source>
        <dbReference type="Proteomes" id="UP001044222"/>
    </source>
</evidence>
<dbReference type="GO" id="GO:0005737">
    <property type="term" value="C:cytoplasm"/>
    <property type="evidence" value="ECO:0007669"/>
    <property type="project" value="UniProtKB-SubCell"/>
</dbReference>
<evidence type="ECO:0000313" key="22">
    <source>
        <dbReference type="EMBL" id="KAG5856919.1"/>
    </source>
</evidence>
<accession>A0A9D3S626</accession>
<comment type="catalytic activity">
    <reaction evidence="1">
        <text>Thiol-dependent hydrolysis of ester, thioester, amide, peptide and isopeptide bonds formed by the C-terminal Gly of ubiquitin (a 76-residue protein attached to proteins as an intracellular targeting signal).</text>
        <dbReference type="EC" id="3.4.19.12"/>
    </reaction>
</comment>
<comment type="subunit">
    <text evidence="5">Interacts with RPA1 and RPA2.</text>
</comment>
<dbReference type="SUPFAM" id="SSF57667">
    <property type="entry name" value="beta-beta-alpha zinc fingers"/>
    <property type="match status" value="1"/>
</dbReference>
<dbReference type="PROSITE" id="PS00028">
    <property type="entry name" value="ZINC_FINGER_C2H2_1"/>
    <property type="match status" value="3"/>
</dbReference>
<evidence type="ECO:0000256" key="16">
    <source>
        <dbReference type="ARBA" id="ARBA00029662"/>
    </source>
</evidence>
<evidence type="ECO:0000256" key="6">
    <source>
        <dbReference type="ARBA" id="ARBA00012759"/>
    </source>
</evidence>
<keyword evidence="23" id="KW-1185">Reference proteome</keyword>
<evidence type="ECO:0000256" key="2">
    <source>
        <dbReference type="ARBA" id="ARBA00004123"/>
    </source>
</evidence>
<dbReference type="PANTHER" id="PTHR24403">
    <property type="entry name" value="ZINC FINGER PROTEIN"/>
    <property type="match status" value="1"/>
</dbReference>
<name>A0A9D3S626_ANGAN</name>
<keyword evidence="12" id="KW-0378">Hydrolase</keyword>
<keyword evidence="9" id="KW-0479">Metal-binding</keyword>
<dbReference type="InterPro" id="IPR036236">
    <property type="entry name" value="Znf_C2H2_sf"/>
</dbReference>
<feature type="coiled-coil region" evidence="20">
    <location>
        <begin position="293"/>
        <end position="326"/>
    </location>
</feature>
<evidence type="ECO:0000256" key="11">
    <source>
        <dbReference type="ARBA" id="ARBA00022771"/>
    </source>
</evidence>
<dbReference type="Gene3D" id="3.90.70.130">
    <property type="match status" value="1"/>
</dbReference>
<evidence type="ECO:0000256" key="14">
    <source>
        <dbReference type="ARBA" id="ARBA00022990"/>
    </source>
</evidence>
<keyword evidence="10" id="KW-0677">Repeat</keyword>
<evidence type="ECO:0000256" key="5">
    <source>
        <dbReference type="ARBA" id="ARBA00011274"/>
    </source>
</evidence>
<dbReference type="GO" id="GO:0004843">
    <property type="term" value="F:cysteine-type deubiquitinase activity"/>
    <property type="evidence" value="ECO:0007669"/>
    <property type="project" value="UniProtKB-EC"/>
</dbReference>
<protein>
    <recommendedName>
        <fullName evidence="7">Zinc finger-containing ubiquitin peptidase 1</fullName>
        <ecNumber evidence="6">3.4.19.12</ecNumber>
    </recommendedName>
    <alternativeName>
        <fullName evidence="17">Lys-63-specific deubiquitinase ZUFSP</fullName>
    </alternativeName>
    <alternativeName>
        <fullName evidence="16">Zinc finger with UFM1-specific peptidase domain protein</fullName>
    </alternativeName>
</protein>
<comment type="function">
    <text evidence="18">Deubiquitinase with endodeubiquitinase activity that specifically interacts with and cleaves 'Lys-63'-linked long polyubiquitin chains. Shows only weak activity against 'Lys-11' and 'Lys-48'-linked chains. Plays an important role in genome stability pathways, functioning to prevent spontaneous DNA damage and also promote cellular survival in response to exogenous DNA damage. Modulates the ubiquitination status of replication protein A (RPA) complex proteins in response to replication stress.</text>
</comment>
<dbReference type="PROSITE" id="PS50157">
    <property type="entry name" value="ZINC_FINGER_C2H2_2"/>
    <property type="match status" value="1"/>
</dbReference>
<dbReference type="InterPro" id="IPR012462">
    <property type="entry name" value="UFSP1/2_DUB_cat"/>
</dbReference>
<dbReference type="Pfam" id="PF07910">
    <property type="entry name" value="Peptidase_C78"/>
    <property type="match status" value="1"/>
</dbReference>
<dbReference type="FunFam" id="3.90.70.130:FF:000002">
    <property type="entry name" value="Zinc finger containing ubiquitin peptidase 1"/>
    <property type="match status" value="1"/>
</dbReference>
<evidence type="ECO:0000256" key="1">
    <source>
        <dbReference type="ARBA" id="ARBA00000707"/>
    </source>
</evidence>
<dbReference type="Gene3D" id="3.30.160.60">
    <property type="entry name" value="Classic Zinc Finger"/>
    <property type="match status" value="2"/>
</dbReference>
<comment type="similarity">
    <text evidence="4">Belongs to the peptidase C78 family. ZUFSP subfamily.</text>
</comment>
<dbReference type="GO" id="GO:0008270">
    <property type="term" value="F:zinc ion binding"/>
    <property type="evidence" value="ECO:0007669"/>
    <property type="project" value="UniProtKB-KW"/>
</dbReference>
<keyword evidence="15" id="KW-0539">Nucleus</keyword>
<keyword evidence="13" id="KW-0862">Zinc</keyword>
<gene>
    <name evidence="22" type="ORF">ANANG_G00013020</name>
</gene>
<evidence type="ECO:0000256" key="17">
    <source>
        <dbReference type="ARBA" id="ARBA00031481"/>
    </source>
</evidence>
<evidence type="ECO:0000259" key="21">
    <source>
        <dbReference type="PROSITE" id="PS50157"/>
    </source>
</evidence>
<evidence type="ECO:0000256" key="10">
    <source>
        <dbReference type="ARBA" id="ARBA00022737"/>
    </source>
</evidence>
<dbReference type="AlphaFoldDB" id="A0A9D3S626"/>
<evidence type="ECO:0000256" key="9">
    <source>
        <dbReference type="ARBA" id="ARBA00022723"/>
    </source>
</evidence>
<dbReference type="InterPro" id="IPR013087">
    <property type="entry name" value="Znf_C2H2_type"/>
</dbReference>
<evidence type="ECO:0000256" key="18">
    <source>
        <dbReference type="ARBA" id="ARBA00045669"/>
    </source>
</evidence>
<reference evidence="22" key="1">
    <citation type="submission" date="2021-01" db="EMBL/GenBank/DDBJ databases">
        <title>A chromosome-scale assembly of European eel, Anguilla anguilla.</title>
        <authorList>
            <person name="Henkel C."/>
            <person name="Jong-Raadsen S.A."/>
            <person name="Dufour S."/>
            <person name="Weltzien F.-A."/>
            <person name="Palstra A.P."/>
            <person name="Pelster B."/>
            <person name="Spaink H.P."/>
            <person name="Van Den Thillart G.E."/>
            <person name="Jansen H."/>
            <person name="Zahm M."/>
            <person name="Klopp C."/>
            <person name="Cedric C."/>
            <person name="Louis A."/>
            <person name="Berthelot C."/>
            <person name="Parey E."/>
            <person name="Roest Crollius H."/>
            <person name="Montfort J."/>
            <person name="Robinson-Rechavi M."/>
            <person name="Bucao C."/>
            <person name="Bouchez O."/>
            <person name="Gislard M."/>
            <person name="Lluch J."/>
            <person name="Milhes M."/>
            <person name="Lampietro C."/>
            <person name="Lopez Roques C."/>
            <person name="Donnadieu C."/>
            <person name="Braasch I."/>
            <person name="Desvignes T."/>
            <person name="Postlethwait J."/>
            <person name="Bobe J."/>
            <person name="Guiguen Y."/>
            <person name="Dirks R."/>
        </authorList>
    </citation>
    <scope>NUCLEOTIDE SEQUENCE</scope>
    <source>
        <strain evidence="22">Tag_6206</strain>
        <tissue evidence="22">Liver</tissue>
    </source>
</reference>
<evidence type="ECO:0000256" key="8">
    <source>
        <dbReference type="ARBA" id="ARBA00022490"/>
    </source>
</evidence>